<dbReference type="InterPro" id="IPR016024">
    <property type="entry name" value="ARM-type_fold"/>
</dbReference>
<accession>A0A8J4BD97</accession>
<dbReference type="InterPro" id="IPR011989">
    <property type="entry name" value="ARM-like"/>
</dbReference>
<dbReference type="Gene3D" id="1.25.10.10">
    <property type="entry name" value="Leucine-rich Repeat Variant"/>
    <property type="match status" value="2"/>
</dbReference>
<dbReference type="AlphaFoldDB" id="A0A8J4BD97"/>
<comment type="caution">
    <text evidence="1">The sequence shown here is derived from an EMBL/GenBank/DDBJ whole genome shotgun (WGS) entry which is preliminary data.</text>
</comment>
<keyword evidence="2" id="KW-1185">Reference proteome</keyword>
<name>A0A8J4BD97_9CHLO</name>
<dbReference type="Proteomes" id="UP000747399">
    <property type="component" value="Unassembled WGS sequence"/>
</dbReference>
<dbReference type="EMBL" id="BNCO01000032">
    <property type="protein sequence ID" value="GIL58697.1"/>
    <property type="molecule type" value="Genomic_DNA"/>
</dbReference>
<evidence type="ECO:0000313" key="2">
    <source>
        <dbReference type="Proteomes" id="UP000747399"/>
    </source>
</evidence>
<evidence type="ECO:0000313" key="1">
    <source>
        <dbReference type="EMBL" id="GIL58697.1"/>
    </source>
</evidence>
<organism evidence="1 2">
    <name type="scientific">Volvox africanus</name>
    <dbReference type="NCBI Taxonomy" id="51714"/>
    <lineage>
        <taxon>Eukaryota</taxon>
        <taxon>Viridiplantae</taxon>
        <taxon>Chlorophyta</taxon>
        <taxon>core chlorophytes</taxon>
        <taxon>Chlorophyceae</taxon>
        <taxon>CS clade</taxon>
        <taxon>Chlamydomonadales</taxon>
        <taxon>Volvocaceae</taxon>
        <taxon>Volvox</taxon>
    </lineage>
</organism>
<gene>
    <name evidence="1" type="ORF">Vafri_13669</name>
</gene>
<sequence>MEALLSAPEGSLRREASGPFFAPARARSTCSGDVGTESSTTTFDDVEDEQQNSRRITLCKQVLLEATTKYNASPLVNMNLMKNVACRNSGALGPLLSMLAAEQDISCLVRCLDTLSFLLLDRANRRACHELGGLDVLLDVLHRATDQHIILKGLEALCGLCKHDARDKMALWQHKKKGVLLSMLNSRHGSTTVVETLRTCRTLCFAACSSIRGSISNSGNNGLQPMSCATSGCQDNCSHPHCGSHASLQRQQRVGGSSATAGAPKPVVHHDSHNHNPHGMLQLLEPGLLTVVSGLLHPATDTVVLMKALKLLIAASSVAVSSAAAESSICSVGSSSSPGGTCAPPGPNANVGCCGCWRTPVFQLVPLLTHCADVEVVESALAVMVNLSEHSAYHWLLDASGCIPPLLHLLSHKRCGISQAASCVLSVLAEGGVPRVKLCQDMALLAMMRVLQTNHCVVVTIGVLYMLGRLASFRGSVVRSLKGWGAVQLLNRLMATTRDEDAAEGCRQLLQRLGVKPPPASSSAAAVAAAAAAAGPLPRKLNLPNAHSSIVVFGNDGVSEVAGSAVSGAITGAAIGPGTLMRTISAAATVVTTCAADGRATTASSGVPAYNGPFEGPEGCGSSRAVAAVRPRQHSSFRLHAGSGVAAVTCGLLGTVSAAAAAAY</sequence>
<reference evidence="1" key="1">
    <citation type="journal article" date="2021" name="Proc. Natl. Acad. Sci. U.S.A.">
        <title>Three genomes in the algal genus Volvox reveal the fate of a haploid sex-determining region after a transition to homothallism.</title>
        <authorList>
            <person name="Yamamoto K."/>
            <person name="Hamaji T."/>
            <person name="Kawai-Toyooka H."/>
            <person name="Matsuzaki R."/>
            <person name="Takahashi F."/>
            <person name="Nishimura Y."/>
            <person name="Kawachi M."/>
            <person name="Noguchi H."/>
            <person name="Minakuchi Y."/>
            <person name="Umen J.G."/>
            <person name="Toyoda A."/>
            <person name="Nozaki H."/>
        </authorList>
    </citation>
    <scope>NUCLEOTIDE SEQUENCE</scope>
    <source>
        <strain evidence="1">NIES-3780</strain>
    </source>
</reference>
<proteinExistence type="predicted"/>
<dbReference type="SUPFAM" id="SSF48371">
    <property type="entry name" value="ARM repeat"/>
    <property type="match status" value="1"/>
</dbReference>
<protein>
    <submittedName>
        <fullName evidence="1">Uncharacterized protein</fullName>
    </submittedName>
</protein>